<evidence type="ECO:0000256" key="1">
    <source>
        <dbReference type="SAM" id="Phobius"/>
    </source>
</evidence>
<sequence length="365" mass="40630">MADSVLEEKAANNQKKEGRTKLIKKVIYSILLSFIFAITGTVSVQANEMLGGYTIERVPNKHQIDSNLGYFYLFEQAGTQDRLGVKLVNSSNQAKVLKVKVTNANTNSNGLLDYTGSLKDHKDLKQPLSSIVKAAQTEVTVPAKSTIETTLTVSMPKEKFSGVIVGGIVVSEKSNEEKNKQKEEVSIQNTYNYTLGVVLTNDAKTVMNQHVSVTLDKVAPILSDGKKIVQADILNPNSYIFDKATVSGDIRKKDSDKVLKKQEKTDVSIAPHSVYPFQFDWGKDELTPGEYLFTGSVKAGGKEWFFNRVFKITADSAKEINEQSIYYVVIPLWLRISWIVVLLINIVGTGYLVIKRVKKINKEKI</sequence>
<proteinExistence type="predicted"/>
<keyword evidence="5" id="KW-1185">Reference proteome</keyword>
<feature type="transmembrane region" description="Helical" evidence="1">
    <location>
        <begin position="332"/>
        <end position="354"/>
    </location>
</feature>
<organism evidence="4 5">
    <name type="scientific">Enterococcus ratti</name>
    <dbReference type="NCBI Taxonomy" id="150033"/>
    <lineage>
        <taxon>Bacteria</taxon>
        <taxon>Bacillati</taxon>
        <taxon>Bacillota</taxon>
        <taxon>Bacilli</taxon>
        <taxon>Lactobacillales</taxon>
        <taxon>Enterococcaceae</taxon>
        <taxon>Enterococcus</taxon>
    </lineage>
</organism>
<dbReference type="STRING" id="150033.RV14_GL001492"/>
<dbReference type="Pfam" id="PF06030">
    <property type="entry name" value="WxLIP_PGBD"/>
    <property type="match status" value="1"/>
</dbReference>
<dbReference type="EMBL" id="JXLB01000030">
    <property type="protein sequence ID" value="OJG77858.1"/>
    <property type="molecule type" value="Genomic_DNA"/>
</dbReference>
<comment type="caution">
    <text evidence="4">The sequence shown here is derived from an EMBL/GenBank/DDBJ whole genome shotgun (WGS) entry which is preliminary data.</text>
</comment>
<feature type="transmembrane region" description="Helical" evidence="1">
    <location>
        <begin position="26"/>
        <end position="44"/>
    </location>
</feature>
<feature type="domain" description="WxL Interacting Protein host binding" evidence="3">
    <location>
        <begin position="183"/>
        <end position="322"/>
    </location>
</feature>
<name>A0A1L8W9Z5_9ENTE</name>
<evidence type="ECO:0000259" key="3">
    <source>
        <dbReference type="Pfam" id="PF11797"/>
    </source>
</evidence>
<feature type="domain" description="WxL Interacting Protein peptidoglycan binding" evidence="2">
    <location>
        <begin position="53"/>
        <end position="171"/>
    </location>
</feature>
<reference evidence="4 5" key="1">
    <citation type="submission" date="2014-12" db="EMBL/GenBank/DDBJ databases">
        <title>Draft genome sequences of 29 type strains of Enterococci.</title>
        <authorList>
            <person name="Zhong Z."/>
            <person name="Sun Z."/>
            <person name="Liu W."/>
            <person name="Zhang W."/>
            <person name="Zhang H."/>
        </authorList>
    </citation>
    <scope>NUCLEOTIDE SEQUENCE [LARGE SCALE GENOMIC DNA]</scope>
    <source>
        <strain evidence="4 5">DSM 15687</strain>
    </source>
</reference>
<dbReference type="AlphaFoldDB" id="A0A1L8W9Z5"/>
<keyword evidence="1" id="KW-0472">Membrane</keyword>
<dbReference type="InterPro" id="IPR021759">
    <property type="entry name" value="WxLIP_HBD"/>
</dbReference>
<dbReference type="InterPro" id="IPR010317">
    <property type="entry name" value="WxLIP_PGBD"/>
</dbReference>
<keyword evidence="1" id="KW-0812">Transmembrane</keyword>
<protein>
    <submittedName>
        <fullName evidence="4">Uncharacterized protein</fullName>
    </submittedName>
</protein>
<accession>A0A1L8W9Z5</accession>
<keyword evidence="1" id="KW-1133">Transmembrane helix</keyword>
<evidence type="ECO:0000259" key="2">
    <source>
        <dbReference type="Pfam" id="PF06030"/>
    </source>
</evidence>
<dbReference type="Pfam" id="PF11797">
    <property type="entry name" value="WxLIP_HBD"/>
    <property type="match status" value="1"/>
</dbReference>
<gene>
    <name evidence="4" type="ORF">RV14_GL001492</name>
</gene>
<evidence type="ECO:0000313" key="5">
    <source>
        <dbReference type="Proteomes" id="UP000182152"/>
    </source>
</evidence>
<dbReference type="Proteomes" id="UP000182152">
    <property type="component" value="Unassembled WGS sequence"/>
</dbReference>
<evidence type="ECO:0000313" key="4">
    <source>
        <dbReference type="EMBL" id="OJG77858.1"/>
    </source>
</evidence>